<evidence type="ECO:0008006" key="5">
    <source>
        <dbReference type="Google" id="ProtNLM"/>
    </source>
</evidence>
<dbReference type="PANTHER" id="PTHR42928:SF5">
    <property type="entry name" value="BLR1237 PROTEIN"/>
    <property type="match status" value="1"/>
</dbReference>
<feature type="signal peptide" evidence="2">
    <location>
        <begin position="1"/>
        <end position="22"/>
    </location>
</feature>
<keyword evidence="2" id="KW-0732">Signal</keyword>
<dbReference type="AlphaFoldDB" id="A0A4R5QMG6"/>
<dbReference type="InterPro" id="IPR042100">
    <property type="entry name" value="Bug_dom1"/>
</dbReference>
<dbReference type="PANTHER" id="PTHR42928">
    <property type="entry name" value="TRICARBOXYLATE-BINDING PROTEIN"/>
    <property type="match status" value="1"/>
</dbReference>
<feature type="chain" id="PRO_5020388119" description="Tripartite tricarboxylate transporter substrate binding protein" evidence="2">
    <location>
        <begin position="23"/>
        <end position="323"/>
    </location>
</feature>
<reference evidence="3 4" key="1">
    <citation type="journal article" date="2016" name="J. Microbiol.">
        <title>Dankookia rubra gen. nov., sp. nov., an alphaproteobacterium isolated from sediment of a shallow stream.</title>
        <authorList>
            <person name="Kim W.H."/>
            <person name="Kim D.H."/>
            <person name="Kang K."/>
            <person name="Ahn T.Y."/>
        </authorList>
    </citation>
    <scope>NUCLEOTIDE SEQUENCE [LARGE SCALE GENOMIC DNA]</scope>
    <source>
        <strain evidence="3 4">JCM30602</strain>
    </source>
</reference>
<dbReference type="OrthoDB" id="9780943at2"/>
<evidence type="ECO:0000313" key="4">
    <source>
        <dbReference type="Proteomes" id="UP000295096"/>
    </source>
</evidence>
<sequence length="323" mass="33399">MRMPGRRATLSTLLAAPSLARAQTAAPIRLLVNGTPGSISDILCRSLAEGLRDRLGRPVVPDNRSGAGGFASVLGARGQPADGSVLVQANIGVTALAPLVFRRPPIDPDAELAPICHLTESPFGLAVRADAPGGGTLQGWLAAMRARGGGEVAVNSATGLPRFMVHRLSVVSGVPLAPVIYRSSGAMLPDLEAGHVPAGLTIGGEFIEQHRAGRLRLLAQSLGEGRWSLAPEVPRFNEQGLGDFVASAWNGLFAPAGLAEPRALALAEAVTAALHAPEALARLRPMGLEPTGGTPAQLRARIATDRARWAPAIEASGFKADEP</sequence>
<accession>A0A4R5QMG6</accession>
<dbReference type="EMBL" id="SMSJ01000002">
    <property type="protein sequence ID" value="TDH64098.1"/>
    <property type="molecule type" value="Genomic_DNA"/>
</dbReference>
<evidence type="ECO:0000256" key="1">
    <source>
        <dbReference type="ARBA" id="ARBA00006987"/>
    </source>
</evidence>
<comment type="caution">
    <text evidence="3">The sequence shown here is derived from an EMBL/GenBank/DDBJ whole genome shotgun (WGS) entry which is preliminary data.</text>
</comment>
<evidence type="ECO:0000313" key="3">
    <source>
        <dbReference type="EMBL" id="TDH64098.1"/>
    </source>
</evidence>
<gene>
    <name evidence="3" type="ORF">E2C06_01740</name>
</gene>
<dbReference type="InterPro" id="IPR005064">
    <property type="entry name" value="BUG"/>
</dbReference>
<comment type="similarity">
    <text evidence="1">Belongs to the UPF0065 (bug) family.</text>
</comment>
<evidence type="ECO:0000256" key="2">
    <source>
        <dbReference type="SAM" id="SignalP"/>
    </source>
</evidence>
<dbReference type="Gene3D" id="3.40.190.150">
    <property type="entry name" value="Bordetella uptake gene, domain 1"/>
    <property type="match status" value="1"/>
</dbReference>
<protein>
    <recommendedName>
        <fullName evidence="5">Tripartite tricarboxylate transporter substrate binding protein</fullName>
    </recommendedName>
</protein>
<name>A0A4R5QMG6_9PROT</name>
<dbReference type="Pfam" id="PF03401">
    <property type="entry name" value="TctC"/>
    <property type="match status" value="1"/>
</dbReference>
<dbReference type="Proteomes" id="UP000295096">
    <property type="component" value="Unassembled WGS sequence"/>
</dbReference>
<organism evidence="3 4">
    <name type="scientific">Dankookia rubra</name>
    <dbReference type="NCBI Taxonomy" id="1442381"/>
    <lineage>
        <taxon>Bacteria</taxon>
        <taxon>Pseudomonadati</taxon>
        <taxon>Pseudomonadota</taxon>
        <taxon>Alphaproteobacteria</taxon>
        <taxon>Acetobacterales</taxon>
        <taxon>Roseomonadaceae</taxon>
        <taxon>Dankookia</taxon>
    </lineage>
</organism>
<proteinExistence type="inferred from homology"/>
<keyword evidence="4" id="KW-1185">Reference proteome</keyword>
<dbReference type="Gene3D" id="3.40.190.10">
    <property type="entry name" value="Periplasmic binding protein-like II"/>
    <property type="match status" value="1"/>
</dbReference>